<dbReference type="InterPro" id="IPR050879">
    <property type="entry name" value="Acyltransferase_3"/>
</dbReference>
<dbReference type="GO" id="GO:0016747">
    <property type="term" value="F:acyltransferase activity, transferring groups other than amino-acyl groups"/>
    <property type="evidence" value="ECO:0007669"/>
    <property type="project" value="InterPro"/>
</dbReference>
<dbReference type="STRING" id="1798374.A2Z33_04015"/>
<organism evidence="3 4">
    <name type="scientific">Candidatus Gottesmanbacteria bacterium RBG_16_52_11</name>
    <dbReference type="NCBI Taxonomy" id="1798374"/>
    <lineage>
        <taxon>Bacteria</taxon>
        <taxon>Candidatus Gottesmaniibacteriota</taxon>
    </lineage>
</organism>
<comment type="caution">
    <text evidence="3">The sequence shown here is derived from an EMBL/GenBank/DDBJ whole genome shotgun (WGS) entry which is preliminary data.</text>
</comment>
<dbReference type="EMBL" id="MFJD01000004">
    <property type="protein sequence ID" value="OGG04288.1"/>
    <property type="molecule type" value="Genomic_DNA"/>
</dbReference>
<keyword evidence="1" id="KW-0472">Membrane</keyword>
<feature type="domain" description="Acyltransferase 3" evidence="2">
    <location>
        <begin position="4"/>
        <end position="283"/>
    </location>
</feature>
<sequence>MKIAPLYYLTIIYIYFVHIIPYGYTETKLAPFFFFNAANLINDRYLGYLWFVSVVIQLYILSPLIYLVNRMIRLFRVPVYVPWLIILVYFLLIPFTFSMPYLLQNRMYYDITFYSSVAVNLSFFLIGFFINILFTNKNSSEQQERITGRPAVKKVMEIGANVSLVILYIISSYVTEKFLIDYNSNLFNIMFILPILTVSIVIYFIVTSEGENHKRNRHRQIQANHRTINIFEKVGQYSYGVYLIHYLVIYRLKYNCHANCTIADLLYKQLLVFGWSMIITVIIYTIAGTLRKRIIRIKLNPFKYLL</sequence>
<evidence type="ECO:0000313" key="3">
    <source>
        <dbReference type="EMBL" id="OGG04288.1"/>
    </source>
</evidence>
<dbReference type="InterPro" id="IPR002656">
    <property type="entry name" value="Acyl_transf_3_dom"/>
</dbReference>
<evidence type="ECO:0000259" key="2">
    <source>
        <dbReference type="Pfam" id="PF01757"/>
    </source>
</evidence>
<feature type="transmembrane region" description="Helical" evidence="1">
    <location>
        <begin position="80"/>
        <end position="99"/>
    </location>
</feature>
<dbReference type="GO" id="GO:0000271">
    <property type="term" value="P:polysaccharide biosynthetic process"/>
    <property type="evidence" value="ECO:0007669"/>
    <property type="project" value="TreeGrafter"/>
</dbReference>
<feature type="transmembrane region" description="Helical" evidence="1">
    <location>
        <begin position="45"/>
        <end position="68"/>
    </location>
</feature>
<feature type="transmembrane region" description="Helical" evidence="1">
    <location>
        <begin position="227"/>
        <end position="250"/>
    </location>
</feature>
<proteinExistence type="predicted"/>
<evidence type="ECO:0000256" key="1">
    <source>
        <dbReference type="SAM" id="Phobius"/>
    </source>
</evidence>
<protein>
    <recommendedName>
        <fullName evidence="2">Acyltransferase 3 domain-containing protein</fullName>
    </recommendedName>
</protein>
<gene>
    <name evidence="3" type="ORF">A2Z33_04015</name>
</gene>
<dbReference type="AlphaFoldDB" id="A0A1F5YVR3"/>
<dbReference type="Proteomes" id="UP000178448">
    <property type="component" value="Unassembled WGS sequence"/>
</dbReference>
<feature type="transmembrane region" description="Helical" evidence="1">
    <location>
        <begin position="7"/>
        <end position="25"/>
    </location>
</feature>
<dbReference type="GO" id="GO:0016020">
    <property type="term" value="C:membrane"/>
    <property type="evidence" value="ECO:0007669"/>
    <property type="project" value="TreeGrafter"/>
</dbReference>
<reference evidence="3 4" key="1">
    <citation type="journal article" date="2016" name="Nat. Commun.">
        <title>Thousands of microbial genomes shed light on interconnected biogeochemical processes in an aquifer system.</title>
        <authorList>
            <person name="Anantharaman K."/>
            <person name="Brown C.T."/>
            <person name="Hug L.A."/>
            <person name="Sharon I."/>
            <person name="Castelle C.J."/>
            <person name="Probst A.J."/>
            <person name="Thomas B.C."/>
            <person name="Singh A."/>
            <person name="Wilkins M.J."/>
            <person name="Karaoz U."/>
            <person name="Brodie E.L."/>
            <person name="Williams K.H."/>
            <person name="Hubbard S.S."/>
            <person name="Banfield J.F."/>
        </authorList>
    </citation>
    <scope>NUCLEOTIDE SEQUENCE [LARGE SCALE GENOMIC DNA]</scope>
</reference>
<feature type="transmembrane region" description="Helical" evidence="1">
    <location>
        <begin position="186"/>
        <end position="206"/>
    </location>
</feature>
<evidence type="ECO:0000313" key="4">
    <source>
        <dbReference type="Proteomes" id="UP000178448"/>
    </source>
</evidence>
<keyword evidence="1" id="KW-0812">Transmembrane</keyword>
<feature type="transmembrane region" description="Helical" evidence="1">
    <location>
        <begin position="270"/>
        <end position="290"/>
    </location>
</feature>
<dbReference type="PANTHER" id="PTHR23028:SF53">
    <property type="entry name" value="ACYL_TRANSF_3 DOMAIN-CONTAINING PROTEIN"/>
    <property type="match status" value="1"/>
</dbReference>
<keyword evidence="1" id="KW-1133">Transmembrane helix</keyword>
<feature type="transmembrane region" description="Helical" evidence="1">
    <location>
        <begin position="111"/>
        <end position="134"/>
    </location>
</feature>
<feature type="transmembrane region" description="Helical" evidence="1">
    <location>
        <begin position="155"/>
        <end position="174"/>
    </location>
</feature>
<name>A0A1F5YVR3_9BACT</name>
<accession>A0A1F5YVR3</accession>
<dbReference type="PANTHER" id="PTHR23028">
    <property type="entry name" value="ACETYLTRANSFERASE"/>
    <property type="match status" value="1"/>
</dbReference>
<dbReference type="Pfam" id="PF01757">
    <property type="entry name" value="Acyl_transf_3"/>
    <property type="match status" value="1"/>
</dbReference>